<keyword evidence="2" id="KW-1185">Reference proteome</keyword>
<evidence type="ECO:0000313" key="2">
    <source>
        <dbReference type="Proteomes" id="UP000256964"/>
    </source>
</evidence>
<evidence type="ECO:0000313" key="1">
    <source>
        <dbReference type="EMBL" id="RDX46373.1"/>
    </source>
</evidence>
<organism evidence="1 2">
    <name type="scientific">Lentinus brumalis</name>
    <dbReference type="NCBI Taxonomy" id="2498619"/>
    <lineage>
        <taxon>Eukaryota</taxon>
        <taxon>Fungi</taxon>
        <taxon>Dikarya</taxon>
        <taxon>Basidiomycota</taxon>
        <taxon>Agaricomycotina</taxon>
        <taxon>Agaricomycetes</taxon>
        <taxon>Polyporales</taxon>
        <taxon>Polyporaceae</taxon>
        <taxon>Lentinus</taxon>
    </lineage>
</organism>
<name>A0A371D1I0_9APHY</name>
<dbReference type="AlphaFoldDB" id="A0A371D1I0"/>
<proteinExistence type="predicted"/>
<accession>A0A371D1I0</accession>
<sequence length="478" mass="53134">MTAVNNTGERLQISSSHRRIFLAVAPHQREAVVQARLCDLSASEALFFGGSLAKVATDMDAAVGPIHERVPLDVIEVVLSHLHDVDTLRSLPSRTFKDLLAFLATLPEPSGFLRAVTVDGTTRDGQRRLELSIKEIAGALAQLPTATLDPSRVRSCIASHYGTEADSRCRDGQDSRLHHRDAVPFRHFLSQFGRIDSLVLKRVVVNLSPSPIRMTALPPVEVQLGSVSVSAVIGPSEVLVTMFVGFDAQATALSISVVPNSGRADRNGLRDLLIPFTLVHTLSVNVLSLTGTLKWFIEGHGNSPPPNLKHMVLQGWDRPDLTTFYSLHTLVLYHTTTSMVQGEFATLLYAGILETNWRLLSNAPTSLRHIELRFQRYGPHWRDTIDELWAIDDMEPSHVLWEVMDAGTLTRFPELESFTCVLCDGGFIEQWGPIKELSATPRSIHSRQVEFDDYIAFLRDVFPRLHAAGRLRFKMSDV</sequence>
<dbReference type="Proteomes" id="UP000256964">
    <property type="component" value="Unassembled WGS sequence"/>
</dbReference>
<protein>
    <submittedName>
        <fullName evidence="1">Uncharacterized protein</fullName>
    </submittedName>
</protein>
<gene>
    <name evidence="1" type="ORF">OH76DRAFT_1420265</name>
</gene>
<dbReference type="OrthoDB" id="2754417at2759"/>
<dbReference type="EMBL" id="KZ857428">
    <property type="protein sequence ID" value="RDX46373.1"/>
    <property type="molecule type" value="Genomic_DNA"/>
</dbReference>
<reference evidence="1 2" key="1">
    <citation type="journal article" date="2018" name="Biotechnol. Biofuels">
        <title>Integrative visual omics of the white-rot fungus Polyporus brumalis exposes the biotechnological potential of its oxidative enzymes for delignifying raw plant biomass.</title>
        <authorList>
            <person name="Miyauchi S."/>
            <person name="Rancon A."/>
            <person name="Drula E."/>
            <person name="Hage H."/>
            <person name="Chaduli D."/>
            <person name="Favel A."/>
            <person name="Grisel S."/>
            <person name="Henrissat B."/>
            <person name="Herpoel-Gimbert I."/>
            <person name="Ruiz-Duenas F.J."/>
            <person name="Chevret D."/>
            <person name="Hainaut M."/>
            <person name="Lin J."/>
            <person name="Wang M."/>
            <person name="Pangilinan J."/>
            <person name="Lipzen A."/>
            <person name="Lesage-Meessen L."/>
            <person name="Navarro D."/>
            <person name="Riley R."/>
            <person name="Grigoriev I.V."/>
            <person name="Zhou S."/>
            <person name="Raouche S."/>
            <person name="Rosso M.N."/>
        </authorList>
    </citation>
    <scope>NUCLEOTIDE SEQUENCE [LARGE SCALE GENOMIC DNA]</scope>
    <source>
        <strain evidence="1 2">BRFM 1820</strain>
    </source>
</reference>